<feature type="domain" description="YdhG-like" evidence="1">
    <location>
        <begin position="28"/>
        <end position="131"/>
    </location>
</feature>
<comment type="caution">
    <text evidence="2">The sequence shown here is derived from an EMBL/GenBank/DDBJ whole genome shotgun (WGS) entry which is preliminary data.</text>
</comment>
<evidence type="ECO:0000259" key="1">
    <source>
        <dbReference type="Pfam" id="PF08818"/>
    </source>
</evidence>
<sequence length="153" mass="16703">MAGRNQNTTTWTDADPRAFVAAVEHPVRRRDAATLLDMLSRVTGQEPRMYGPSMVGFGEYHYRYPSGREGDAPAAAFSPRKAATTVYLDAVEAHTELLERLGPHTTGLVCLYLKDLEKVDLAVLEEIVRRAYTTVTSGTYGLRASEAGGAQPS</sequence>
<name>A0ABN2JVC7_9MICO</name>
<reference evidence="2 3" key="1">
    <citation type="journal article" date="2019" name="Int. J. Syst. Evol. Microbiol.">
        <title>The Global Catalogue of Microorganisms (GCM) 10K type strain sequencing project: providing services to taxonomists for standard genome sequencing and annotation.</title>
        <authorList>
            <consortium name="The Broad Institute Genomics Platform"/>
            <consortium name="The Broad Institute Genome Sequencing Center for Infectious Disease"/>
            <person name="Wu L."/>
            <person name="Ma J."/>
        </authorList>
    </citation>
    <scope>NUCLEOTIDE SEQUENCE [LARGE SCALE GENOMIC DNA]</scope>
    <source>
        <strain evidence="2 3">JCM 15589</strain>
    </source>
</reference>
<proteinExistence type="predicted"/>
<dbReference type="RefSeq" id="WP_344250579.1">
    <property type="nucleotide sequence ID" value="NZ_BAAAPM010000009.1"/>
</dbReference>
<dbReference type="EMBL" id="BAAAPM010000009">
    <property type="protein sequence ID" value="GAA1740152.1"/>
    <property type="molecule type" value="Genomic_DNA"/>
</dbReference>
<accession>A0ABN2JVC7</accession>
<evidence type="ECO:0000313" key="2">
    <source>
        <dbReference type="EMBL" id="GAA1740152.1"/>
    </source>
</evidence>
<dbReference type="InterPro" id="IPR014922">
    <property type="entry name" value="YdhG-like"/>
</dbReference>
<gene>
    <name evidence="2" type="ORF">GCM10009809_39660</name>
</gene>
<dbReference type="Proteomes" id="UP001501138">
    <property type="component" value="Unassembled WGS sequence"/>
</dbReference>
<protein>
    <recommendedName>
        <fullName evidence="1">YdhG-like domain-containing protein</fullName>
    </recommendedName>
</protein>
<keyword evidence="3" id="KW-1185">Reference proteome</keyword>
<evidence type="ECO:0000313" key="3">
    <source>
        <dbReference type="Proteomes" id="UP001501138"/>
    </source>
</evidence>
<dbReference type="Pfam" id="PF08818">
    <property type="entry name" value="DUF1801"/>
    <property type="match status" value="1"/>
</dbReference>
<organism evidence="2 3">
    <name type="scientific">Isoptericola hypogeus</name>
    <dbReference type="NCBI Taxonomy" id="300179"/>
    <lineage>
        <taxon>Bacteria</taxon>
        <taxon>Bacillati</taxon>
        <taxon>Actinomycetota</taxon>
        <taxon>Actinomycetes</taxon>
        <taxon>Micrococcales</taxon>
        <taxon>Promicromonosporaceae</taxon>
        <taxon>Isoptericola</taxon>
    </lineage>
</organism>